<feature type="non-terminal residue" evidence="8">
    <location>
        <position position="1"/>
    </location>
</feature>
<dbReference type="STRING" id="35525.A0A164H2F5"/>
<dbReference type="SUPFAM" id="SSF52540">
    <property type="entry name" value="P-loop containing nucleoside triphosphate hydrolases"/>
    <property type="match status" value="1"/>
</dbReference>
<dbReference type="PANTHER" id="PTHR48041:SF78">
    <property type="entry name" value="ABC TRANSPORTER EXPRESSED IN TRACHEA, ISOFORM A"/>
    <property type="match status" value="1"/>
</dbReference>
<keyword evidence="4" id="KW-0812">Transmembrane</keyword>
<dbReference type="InterPro" id="IPR003439">
    <property type="entry name" value="ABC_transporter-like_ATP-bd"/>
</dbReference>
<proteinExistence type="inferred from homology"/>
<evidence type="ECO:0000259" key="7">
    <source>
        <dbReference type="Pfam" id="PF00005"/>
    </source>
</evidence>
<keyword evidence="5" id="KW-1133">Transmembrane helix</keyword>
<dbReference type="Pfam" id="PF00005">
    <property type="entry name" value="ABC_tran"/>
    <property type="match status" value="1"/>
</dbReference>
<dbReference type="Gene3D" id="3.40.50.300">
    <property type="entry name" value="P-loop containing nucleotide triphosphate hydrolases"/>
    <property type="match status" value="1"/>
</dbReference>
<evidence type="ECO:0000313" key="9">
    <source>
        <dbReference type="Proteomes" id="UP000076858"/>
    </source>
</evidence>
<evidence type="ECO:0000256" key="3">
    <source>
        <dbReference type="ARBA" id="ARBA00022448"/>
    </source>
</evidence>
<dbReference type="GO" id="GO:0005886">
    <property type="term" value="C:plasma membrane"/>
    <property type="evidence" value="ECO:0007669"/>
    <property type="project" value="TreeGrafter"/>
</dbReference>
<name>A0A164H2F5_9CRUS</name>
<dbReference type="InterPro" id="IPR050352">
    <property type="entry name" value="ABCG_transporters"/>
</dbReference>
<dbReference type="Proteomes" id="UP000076858">
    <property type="component" value="Unassembled WGS sequence"/>
</dbReference>
<comment type="similarity">
    <text evidence="2">Belongs to the ABC transporter superfamily. ABCG family. Eye pigment precursor importer (TC 3.A.1.204) subfamily.</text>
</comment>
<evidence type="ECO:0000256" key="2">
    <source>
        <dbReference type="ARBA" id="ARBA00005814"/>
    </source>
</evidence>
<feature type="domain" description="ABC transporter" evidence="7">
    <location>
        <begin position="1"/>
        <end position="108"/>
    </location>
</feature>
<keyword evidence="9" id="KW-1185">Reference proteome</keyword>
<sequence>QGRVDVNGAERKFKTFRKQSAYITQQDHLLSNLSVDEYMMSAAHLKLGNGVSEKEKKLTIELIMNTLGLTNSQSTRVSCLSGGECKRLAIGLELIDNPAILFLDEPTSGLDSSSSLQCVAVLRSYYSPTKYSIIGPV</sequence>
<evidence type="ECO:0000256" key="5">
    <source>
        <dbReference type="ARBA" id="ARBA00022989"/>
    </source>
</evidence>
<keyword evidence="3" id="KW-0813">Transport</keyword>
<dbReference type="PANTHER" id="PTHR48041">
    <property type="entry name" value="ABC TRANSPORTER G FAMILY MEMBER 28"/>
    <property type="match status" value="1"/>
</dbReference>
<evidence type="ECO:0000256" key="6">
    <source>
        <dbReference type="ARBA" id="ARBA00023136"/>
    </source>
</evidence>
<dbReference type="InterPro" id="IPR027417">
    <property type="entry name" value="P-loop_NTPase"/>
</dbReference>
<comment type="subcellular location">
    <subcellularLocation>
        <location evidence="1">Membrane</location>
        <topology evidence="1">Multi-pass membrane protein</topology>
    </subcellularLocation>
</comment>
<dbReference type="GO" id="GO:0005524">
    <property type="term" value="F:ATP binding"/>
    <property type="evidence" value="ECO:0007669"/>
    <property type="project" value="InterPro"/>
</dbReference>
<dbReference type="GO" id="GO:0042626">
    <property type="term" value="F:ATPase-coupled transmembrane transporter activity"/>
    <property type="evidence" value="ECO:0007669"/>
    <property type="project" value="TreeGrafter"/>
</dbReference>
<accession>A0A164H2F5</accession>
<comment type="caution">
    <text evidence="8">The sequence shown here is derived from an EMBL/GenBank/DDBJ whole genome shotgun (WGS) entry which is preliminary data.</text>
</comment>
<gene>
    <name evidence="8" type="ORF">APZ42_004432</name>
</gene>
<evidence type="ECO:0000256" key="4">
    <source>
        <dbReference type="ARBA" id="ARBA00022692"/>
    </source>
</evidence>
<dbReference type="GO" id="GO:0016887">
    <property type="term" value="F:ATP hydrolysis activity"/>
    <property type="evidence" value="ECO:0007669"/>
    <property type="project" value="InterPro"/>
</dbReference>
<reference evidence="8 9" key="1">
    <citation type="submission" date="2016-03" db="EMBL/GenBank/DDBJ databases">
        <title>EvidentialGene: Evidence-directed Construction of Genes on Genomes.</title>
        <authorList>
            <person name="Gilbert D.G."/>
            <person name="Choi J.-H."/>
            <person name="Mockaitis K."/>
            <person name="Colbourne J."/>
            <person name="Pfrender M."/>
        </authorList>
    </citation>
    <scope>NUCLEOTIDE SEQUENCE [LARGE SCALE GENOMIC DNA]</scope>
    <source>
        <strain evidence="8 9">Xinb3</strain>
        <tissue evidence="8">Complete organism</tissue>
    </source>
</reference>
<keyword evidence="6" id="KW-0472">Membrane</keyword>
<organism evidence="8 9">
    <name type="scientific">Daphnia magna</name>
    <dbReference type="NCBI Taxonomy" id="35525"/>
    <lineage>
        <taxon>Eukaryota</taxon>
        <taxon>Metazoa</taxon>
        <taxon>Ecdysozoa</taxon>
        <taxon>Arthropoda</taxon>
        <taxon>Crustacea</taxon>
        <taxon>Branchiopoda</taxon>
        <taxon>Diplostraca</taxon>
        <taxon>Cladocera</taxon>
        <taxon>Anomopoda</taxon>
        <taxon>Daphniidae</taxon>
        <taxon>Daphnia</taxon>
    </lineage>
</organism>
<evidence type="ECO:0000313" key="8">
    <source>
        <dbReference type="EMBL" id="KZR99629.1"/>
    </source>
</evidence>
<dbReference type="EMBL" id="LRGB01013113">
    <property type="protein sequence ID" value="KZR99629.1"/>
    <property type="molecule type" value="Genomic_DNA"/>
</dbReference>
<evidence type="ECO:0000256" key="1">
    <source>
        <dbReference type="ARBA" id="ARBA00004141"/>
    </source>
</evidence>
<dbReference type="AlphaFoldDB" id="A0A164H2F5"/>
<protein>
    <submittedName>
        <fullName evidence="8">ABC protein, subfamily ABCG</fullName>
    </submittedName>
</protein>